<dbReference type="Proteomes" id="UP000499080">
    <property type="component" value="Unassembled WGS sequence"/>
</dbReference>
<dbReference type="SUPFAM" id="SSF57756">
    <property type="entry name" value="Retrovirus zinc finger-like domains"/>
    <property type="match status" value="1"/>
</dbReference>
<dbReference type="EMBL" id="BGPR01001329">
    <property type="protein sequence ID" value="GBM51237.1"/>
    <property type="molecule type" value="Genomic_DNA"/>
</dbReference>
<protein>
    <recommendedName>
        <fullName evidence="3">CCHC-type domain-containing protein</fullName>
    </recommendedName>
</protein>
<dbReference type="AlphaFoldDB" id="A0A4Y2GDG4"/>
<feature type="domain" description="CCHC-type" evidence="3">
    <location>
        <begin position="56"/>
        <end position="72"/>
    </location>
</feature>
<reference evidence="4 5" key="1">
    <citation type="journal article" date="2019" name="Sci. Rep.">
        <title>Orb-weaving spider Araneus ventricosus genome elucidates the spidroin gene catalogue.</title>
        <authorList>
            <person name="Kono N."/>
            <person name="Nakamura H."/>
            <person name="Ohtoshi R."/>
            <person name="Moran D.A.P."/>
            <person name="Shinohara A."/>
            <person name="Yoshida Y."/>
            <person name="Fujiwara M."/>
            <person name="Mori M."/>
            <person name="Tomita M."/>
            <person name="Arakawa K."/>
        </authorList>
    </citation>
    <scope>NUCLEOTIDE SEQUENCE [LARGE SCALE GENOMIC DNA]</scope>
</reference>
<dbReference type="OrthoDB" id="6447727at2759"/>
<accession>A0A4Y2GDG4</accession>
<dbReference type="PROSITE" id="PS50158">
    <property type="entry name" value="ZF_CCHC"/>
    <property type="match status" value="1"/>
</dbReference>
<evidence type="ECO:0000313" key="5">
    <source>
        <dbReference type="Proteomes" id="UP000499080"/>
    </source>
</evidence>
<dbReference type="Gene3D" id="4.10.60.10">
    <property type="entry name" value="Zinc finger, CCHC-type"/>
    <property type="match status" value="1"/>
</dbReference>
<evidence type="ECO:0000256" key="1">
    <source>
        <dbReference type="PROSITE-ProRule" id="PRU00047"/>
    </source>
</evidence>
<gene>
    <name evidence="4" type="ORF">AVEN_73848_1</name>
</gene>
<dbReference type="InterPro" id="IPR001878">
    <property type="entry name" value="Znf_CCHC"/>
</dbReference>
<keyword evidence="1" id="KW-0862">Zinc</keyword>
<comment type="caution">
    <text evidence="4">The sequence shown here is derived from an EMBL/GenBank/DDBJ whole genome shotgun (WGS) entry which is preliminary data.</text>
</comment>
<proteinExistence type="predicted"/>
<name>A0A4Y2GDG4_ARAVE</name>
<keyword evidence="1" id="KW-0863">Zinc-finger</keyword>
<evidence type="ECO:0000259" key="3">
    <source>
        <dbReference type="PROSITE" id="PS50158"/>
    </source>
</evidence>
<dbReference type="GO" id="GO:0008270">
    <property type="term" value="F:zinc ion binding"/>
    <property type="evidence" value="ECO:0007669"/>
    <property type="project" value="UniProtKB-KW"/>
</dbReference>
<dbReference type="GO" id="GO:0003676">
    <property type="term" value="F:nucleic acid binding"/>
    <property type="evidence" value="ECO:0007669"/>
    <property type="project" value="InterPro"/>
</dbReference>
<keyword evidence="1" id="KW-0479">Metal-binding</keyword>
<keyword evidence="5" id="KW-1185">Reference proteome</keyword>
<evidence type="ECO:0000313" key="4">
    <source>
        <dbReference type="EMBL" id="GBM51237.1"/>
    </source>
</evidence>
<sequence>MKRKAVSHDHRDKYFSDREKKLTSARGATKEPKQENLERFKNSKFDECFEWKKEYRCFHCSSTGHFHSNCPQLKQSESITSLNWVISVPDNDQMSPYTVIREINGFKMPILHDTGTTVDIVSRNRIRPEMLTGEHI</sequence>
<evidence type="ECO:0000256" key="2">
    <source>
        <dbReference type="SAM" id="MobiDB-lite"/>
    </source>
</evidence>
<feature type="region of interest" description="Disordered" evidence="2">
    <location>
        <begin position="1"/>
        <end position="35"/>
    </location>
</feature>
<dbReference type="InterPro" id="IPR036875">
    <property type="entry name" value="Znf_CCHC_sf"/>
</dbReference>
<organism evidence="4 5">
    <name type="scientific">Araneus ventricosus</name>
    <name type="common">Orbweaver spider</name>
    <name type="synonym">Epeira ventricosa</name>
    <dbReference type="NCBI Taxonomy" id="182803"/>
    <lineage>
        <taxon>Eukaryota</taxon>
        <taxon>Metazoa</taxon>
        <taxon>Ecdysozoa</taxon>
        <taxon>Arthropoda</taxon>
        <taxon>Chelicerata</taxon>
        <taxon>Arachnida</taxon>
        <taxon>Araneae</taxon>
        <taxon>Araneomorphae</taxon>
        <taxon>Entelegynae</taxon>
        <taxon>Araneoidea</taxon>
        <taxon>Araneidae</taxon>
        <taxon>Araneus</taxon>
    </lineage>
</organism>